<gene>
    <name evidence="1" type="ORF">PCOR1329_LOCUS29325</name>
</gene>
<sequence>MPFYILSSTMGAEEASAKIAALLPGLADGFAAGSPRLKIGPVAGAAAAVAGRAPAGAKLHLFARPDVAGELREQDGAGLWAIHEAASEEGLREMTETLIWGLYMRGVMDGCSDEVDPVTGKLTAN</sequence>
<accession>A0ABN9SH83</accession>
<dbReference type="Proteomes" id="UP001189429">
    <property type="component" value="Unassembled WGS sequence"/>
</dbReference>
<protein>
    <submittedName>
        <fullName evidence="1">Uncharacterized protein</fullName>
    </submittedName>
</protein>
<keyword evidence="2" id="KW-1185">Reference proteome</keyword>
<reference evidence="1" key="1">
    <citation type="submission" date="2023-10" db="EMBL/GenBank/DDBJ databases">
        <authorList>
            <person name="Chen Y."/>
            <person name="Shah S."/>
            <person name="Dougan E. K."/>
            <person name="Thang M."/>
            <person name="Chan C."/>
        </authorList>
    </citation>
    <scope>NUCLEOTIDE SEQUENCE [LARGE SCALE GENOMIC DNA]</scope>
</reference>
<name>A0ABN9SH83_9DINO</name>
<dbReference type="EMBL" id="CAUYUJ010011030">
    <property type="protein sequence ID" value="CAK0830788.1"/>
    <property type="molecule type" value="Genomic_DNA"/>
</dbReference>
<organism evidence="1 2">
    <name type="scientific">Prorocentrum cordatum</name>
    <dbReference type="NCBI Taxonomy" id="2364126"/>
    <lineage>
        <taxon>Eukaryota</taxon>
        <taxon>Sar</taxon>
        <taxon>Alveolata</taxon>
        <taxon>Dinophyceae</taxon>
        <taxon>Prorocentrales</taxon>
        <taxon>Prorocentraceae</taxon>
        <taxon>Prorocentrum</taxon>
    </lineage>
</organism>
<evidence type="ECO:0000313" key="2">
    <source>
        <dbReference type="Proteomes" id="UP001189429"/>
    </source>
</evidence>
<proteinExistence type="predicted"/>
<evidence type="ECO:0000313" key="1">
    <source>
        <dbReference type="EMBL" id="CAK0830788.1"/>
    </source>
</evidence>
<comment type="caution">
    <text evidence="1">The sequence shown here is derived from an EMBL/GenBank/DDBJ whole genome shotgun (WGS) entry which is preliminary data.</text>
</comment>